<sequence length="195" mass="21546">MAQPDSTDEESWEAWWDDRLVAMVSVLGNHDGQVSHSPVPFEFGYDAGGRADVVHFREHVAGVVYATCELIGCDEQVKNSLGNYELAICHRGTERWGAELISRLAYYTLEAQLEPGSTMDLGPAVRPGSAITAFLFVEFGRFRVRDRAAGLLLCIGITADELAHCRNHRRAEVEAALISKGVYPFTDLERGSVFV</sequence>
<dbReference type="InterPro" id="IPR020941">
    <property type="entry name" value="SUFU-like_domain"/>
</dbReference>
<protein>
    <recommendedName>
        <fullName evidence="1">Suppressor of fused-like domain-containing protein</fullName>
    </recommendedName>
</protein>
<accession>A0A5J6MHM8</accession>
<evidence type="ECO:0000313" key="3">
    <source>
        <dbReference type="Proteomes" id="UP000326202"/>
    </source>
</evidence>
<proteinExistence type="predicted"/>
<dbReference type="SUPFAM" id="SSF103359">
    <property type="entry name" value="Suppressor of Fused, N-terminal domain"/>
    <property type="match status" value="1"/>
</dbReference>
<evidence type="ECO:0000313" key="2">
    <source>
        <dbReference type="EMBL" id="QEX17013.1"/>
    </source>
</evidence>
<organism evidence="2 3">
    <name type="scientific">Hypericibacter terrae</name>
    <dbReference type="NCBI Taxonomy" id="2602015"/>
    <lineage>
        <taxon>Bacteria</taxon>
        <taxon>Pseudomonadati</taxon>
        <taxon>Pseudomonadota</taxon>
        <taxon>Alphaproteobacteria</taxon>
        <taxon>Rhodospirillales</taxon>
        <taxon>Dongiaceae</taxon>
        <taxon>Hypericibacter</taxon>
    </lineage>
</organism>
<dbReference type="RefSeq" id="WP_151177305.1">
    <property type="nucleotide sequence ID" value="NZ_CP042906.1"/>
</dbReference>
<dbReference type="InterPro" id="IPR037181">
    <property type="entry name" value="SUFU_N"/>
</dbReference>
<dbReference type="OrthoDB" id="9023549at2"/>
<feature type="domain" description="Suppressor of fused-like" evidence="1">
    <location>
        <begin position="73"/>
        <end position="190"/>
    </location>
</feature>
<dbReference type="AlphaFoldDB" id="A0A5J6MHM8"/>
<dbReference type="EMBL" id="CP042906">
    <property type="protein sequence ID" value="QEX17013.1"/>
    <property type="molecule type" value="Genomic_DNA"/>
</dbReference>
<evidence type="ECO:0000259" key="1">
    <source>
        <dbReference type="Pfam" id="PF05076"/>
    </source>
</evidence>
<dbReference type="Proteomes" id="UP000326202">
    <property type="component" value="Chromosome"/>
</dbReference>
<keyword evidence="3" id="KW-1185">Reference proteome</keyword>
<name>A0A5J6MHM8_9PROT</name>
<reference evidence="2 3" key="1">
    <citation type="submission" date="2019-08" db="EMBL/GenBank/DDBJ databases">
        <title>Hyperibacter terrae gen. nov., sp. nov. and Hyperibacter viscosus sp. nov., two new members in the family Rhodospirillaceae isolated from the rhizosphere of Hypericum perforatum.</title>
        <authorList>
            <person name="Noviana Z."/>
        </authorList>
    </citation>
    <scope>NUCLEOTIDE SEQUENCE [LARGE SCALE GENOMIC DNA]</scope>
    <source>
        <strain evidence="2 3">R5913</strain>
    </source>
</reference>
<dbReference type="Pfam" id="PF05076">
    <property type="entry name" value="SUFU"/>
    <property type="match status" value="1"/>
</dbReference>
<dbReference type="KEGG" id="htq:FRZ44_23090"/>
<gene>
    <name evidence="2" type="ORF">FRZ44_23090</name>
</gene>